<keyword evidence="2" id="KW-1185">Reference proteome</keyword>
<name>A0A2H5BLU2_9CAUD</name>
<organism evidence="1 2">
    <name type="scientific">Streptomyces phage Rowa</name>
    <dbReference type="NCBI Taxonomy" id="2059883"/>
    <lineage>
        <taxon>Viruses</taxon>
        <taxon>Duplodnaviria</taxon>
        <taxon>Heunggongvirae</taxon>
        <taxon>Uroviricota</taxon>
        <taxon>Caudoviricetes</taxon>
        <taxon>Rowavirus</taxon>
        <taxon>Rowavirus rowa</taxon>
    </lineage>
</organism>
<evidence type="ECO:0000313" key="2">
    <source>
        <dbReference type="Proteomes" id="UP000240214"/>
    </source>
</evidence>
<evidence type="ECO:0000313" key="1">
    <source>
        <dbReference type="EMBL" id="AUG87273.1"/>
    </source>
</evidence>
<protein>
    <submittedName>
        <fullName evidence="1">Head-to-tail connector complex protein</fullName>
    </submittedName>
</protein>
<reference evidence="2" key="1">
    <citation type="submission" date="2017-11" db="EMBL/GenBank/DDBJ databases">
        <authorList>
            <person name="Han C.G."/>
        </authorList>
    </citation>
    <scope>NUCLEOTIDE SEQUENCE [LARGE SCALE GENOMIC DNA]</scope>
</reference>
<accession>A0A2H5BLU2</accession>
<dbReference type="Proteomes" id="UP000240214">
    <property type="component" value="Segment"/>
</dbReference>
<proteinExistence type="predicted"/>
<gene>
    <name evidence="1" type="ORF">SEA_ROWA_8</name>
</gene>
<sequence>MALPPLATVDDLAGWMQVDPGTLPASAASTLDMVSAIIRKEARNTFQRRTTTLRRTPVDGVIRLPLRPIVSVDAVTRDGVPVDHVWDDETERLAVTGCTPVSVTFTHGYASVPGDVKAVALTAAQRVLSNPNDLRQETVGAVSVTYAAETIGASLSQADKDLLADYRRRAVVVRTV</sequence>
<dbReference type="EMBL" id="MG593803">
    <property type="protein sequence ID" value="AUG87273.1"/>
    <property type="molecule type" value="Genomic_DNA"/>
</dbReference>